<keyword evidence="3" id="KW-1185">Reference proteome</keyword>
<evidence type="ECO:0000313" key="2">
    <source>
        <dbReference type="EMBL" id="SUX21164.1"/>
    </source>
</evidence>
<feature type="domain" description="Beta-lactamase hydrolase-like protein phosphatase-like" evidence="1">
    <location>
        <begin position="4"/>
        <end position="107"/>
    </location>
</feature>
<gene>
    <name evidence="2" type="ORF">NCTC13294_00927</name>
</gene>
<dbReference type="GO" id="GO:0016787">
    <property type="term" value="F:hydrolase activity"/>
    <property type="evidence" value="ECO:0007669"/>
    <property type="project" value="InterPro"/>
</dbReference>
<protein>
    <submittedName>
        <fullName evidence="2">Uncharacterized protein conserved in bacteria</fullName>
    </submittedName>
</protein>
<sequence length="141" mass="14817">MQHLHNHLYISEQIQPGDLPALRAQGITQIICHRPDGEGTLQPAFADIAAAAAAEGIRTLHLPVKGGLFPPEVVEATRKVLAGGETTLMFCKSGMRSTLTWALGEAAAGTPVDELVARAAVCGYDLEPHRAMLVAAAGKSL</sequence>
<name>A0A381E4Q0_9GAMM</name>
<dbReference type="EMBL" id="UFUW01000001">
    <property type="protein sequence ID" value="SUX21164.1"/>
    <property type="molecule type" value="Genomic_DNA"/>
</dbReference>
<proteinExistence type="predicted"/>
<dbReference type="Pfam" id="PF04273">
    <property type="entry name" value="BLH_phosphatase"/>
    <property type="match status" value="1"/>
</dbReference>
<dbReference type="AlphaFoldDB" id="A0A381E4Q0"/>
<dbReference type="SUPFAM" id="SSF52799">
    <property type="entry name" value="(Phosphotyrosine protein) phosphatases II"/>
    <property type="match status" value="1"/>
</dbReference>
<organism evidence="2 3">
    <name type="scientific">Cardiobacterium valvarum</name>
    <dbReference type="NCBI Taxonomy" id="194702"/>
    <lineage>
        <taxon>Bacteria</taxon>
        <taxon>Pseudomonadati</taxon>
        <taxon>Pseudomonadota</taxon>
        <taxon>Gammaproteobacteria</taxon>
        <taxon>Cardiobacteriales</taxon>
        <taxon>Cardiobacteriaceae</taxon>
        <taxon>Cardiobacterium</taxon>
    </lineage>
</organism>
<dbReference type="Proteomes" id="UP000254572">
    <property type="component" value="Unassembled WGS sequence"/>
</dbReference>
<dbReference type="NCBIfam" id="TIGR01244">
    <property type="entry name" value="TIGR01244 family sulfur transferase"/>
    <property type="match status" value="1"/>
</dbReference>
<dbReference type="OrthoDB" id="9802771at2"/>
<evidence type="ECO:0000259" key="1">
    <source>
        <dbReference type="Pfam" id="PF04273"/>
    </source>
</evidence>
<reference evidence="2 3" key="1">
    <citation type="submission" date="2018-06" db="EMBL/GenBank/DDBJ databases">
        <authorList>
            <consortium name="Pathogen Informatics"/>
            <person name="Doyle S."/>
        </authorList>
    </citation>
    <scope>NUCLEOTIDE SEQUENCE [LARGE SCALE GENOMIC DNA]</scope>
    <source>
        <strain evidence="2 3">NCTC13294</strain>
    </source>
</reference>
<dbReference type="InterPro" id="IPR005939">
    <property type="entry name" value="BLH_phosphatase-like"/>
</dbReference>
<dbReference type="RefSeq" id="WP_115611235.1">
    <property type="nucleotide sequence ID" value="NZ_JBHLZC010000001.1"/>
</dbReference>
<dbReference type="InterPro" id="IPR029021">
    <property type="entry name" value="Prot-tyrosine_phosphatase-like"/>
</dbReference>
<accession>A0A381E4Q0</accession>
<dbReference type="Gene3D" id="3.90.190.10">
    <property type="entry name" value="Protein tyrosine phosphatase superfamily"/>
    <property type="match status" value="1"/>
</dbReference>
<evidence type="ECO:0000313" key="3">
    <source>
        <dbReference type="Proteomes" id="UP000254572"/>
    </source>
</evidence>